<reference evidence="1 2" key="1">
    <citation type="journal article" date="2014" name="Int. J. Syst. Evol. Microbiol.">
        <title>Complete genome sequence of Corynebacterium casei LMG S-19264T (=DSM 44701T), isolated from a smear-ripened cheese.</title>
        <authorList>
            <consortium name="US DOE Joint Genome Institute (JGI-PGF)"/>
            <person name="Walter F."/>
            <person name="Albersmeier A."/>
            <person name="Kalinowski J."/>
            <person name="Ruckert C."/>
        </authorList>
    </citation>
    <scope>NUCLEOTIDE SEQUENCE [LARGE SCALE GENOMIC DNA]</scope>
    <source>
        <strain evidence="1 2">CGMCC 1.15286</strain>
    </source>
</reference>
<gene>
    <name evidence="1" type="ORF">GCM10010918_00540</name>
</gene>
<dbReference type="EMBL" id="BMHY01000001">
    <property type="protein sequence ID" value="GGG51724.1"/>
    <property type="molecule type" value="Genomic_DNA"/>
</dbReference>
<name>A0A917GN10_9BACL</name>
<keyword evidence="2" id="KW-1185">Reference proteome</keyword>
<accession>A0A917GN10</accession>
<proteinExistence type="predicted"/>
<organism evidence="1 2">
    <name type="scientific">Paenibacillus radicis</name>
    <name type="common">ex Gao et al. 2016</name>
    <dbReference type="NCBI Taxonomy" id="1737354"/>
    <lineage>
        <taxon>Bacteria</taxon>
        <taxon>Bacillati</taxon>
        <taxon>Bacillota</taxon>
        <taxon>Bacilli</taxon>
        <taxon>Bacillales</taxon>
        <taxon>Paenibacillaceae</taxon>
        <taxon>Paenibacillus</taxon>
    </lineage>
</organism>
<dbReference type="AlphaFoldDB" id="A0A917GN10"/>
<comment type="caution">
    <text evidence="1">The sequence shown here is derived from an EMBL/GenBank/DDBJ whole genome shotgun (WGS) entry which is preliminary data.</text>
</comment>
<dbReference type="RefSeq" id="WP_188886955.1">
    <property type="nucleotide sequence ID" value="NZ_BMHY01000001.1"/>
</dbReference>
<sequence length="86" mass="10179">MKWEEIAQLHPSRFVLVEAIRASSNNGLRNLEDMAVIQDYDDPKEAWSGYKYFHKMSPMRELYVFHTSRTDVEVVEELFSGVRQRV</sequence>
<dbReference type="Proteomes" id="UP000600247">
    <property type="component" value="Unassembled WGS sequence"/>
</dbReference>
<evidence type="ECO:0000313" key="2">
    <source>
        <dbReference type="Proteomes" id="UP000600247"/>
    </source>
</evidence>
<protein>
    <submittedName>
        <fullName evidence="1">Uncharacterized protein</fullName>
    </submittedName>
</protein>
<evidence type="ECO:0000313" key="1">
    <source>
        <dbReference type="EMBL" id="GGG51724.1"/>
    </source>
</evidence>